<evidence type="ECO:0000313" key="2">
    <source>
        <dbReference type="Proteomes" id="UP000480684"/>
    </source>
</evidence>
<keyword evidence="2" id="KW-1185">Reference proteome</keyword>
<accession>A0A7C9UVQ0</accession>
<proteinExistence type="predicted"/>
<dbReference type="EMBL" id="JAAIYP010000034">
    <property type="protein sequence ID" value="NFV79850.1"/>
    <property type="molecule type" value="Genomic_DNA"/>
</dbReference>
<dbReference type="RefSeq" id="WP_163676989.1">
    <property type="nucleotide sequence ID" value="NZ_JAAIYP010000034.1"/>
</dbReference>
<evidence type="ECO:0000313" key="1">
    <source>
        <dbReference type="EMBL" id="NFV79850.1"/>
    </source>
</evidence>
<protein>
    <submittedName>
        <fullName evidence="1">Uncharacterized protein</fullName>
    </submittedName>
</protein>
<reference evidence="1 2" key="1">
    <citation type="submission" date="2020-02" db="EMBL/GenBank/DDBJ databases">
        <authorList>
            <person name="Dziuba M."/>
            <person name="Kuznetsov B."/>
            <person name="Mardanov A."/>
            <person name="Ravin N."/>
            <person name="Grouzdev D."/>
        </authorList>
    </citation>
    <scope>NUCLEOTIDE SEQUENCE [LARGE SCALE GENOMIC DNA]</scope>
    <source>
        <strain evidence="1 2">SpK</strain>
    </source>
</reference>
<dbReference type="AlphaFoldDB" id="A0A7C9UVQ0"/>
<gene>
    <name evidence="1" type="ORF">G4223_06970</name>
</gene>
<name>A0A7C9UVQ0_9PROT</name>
<sequence>MSVIHTKRNFVCAYEPLPEDRYADIVLVGEDMDGKPKRHRLLTQPIDQYQEAVSWALGMANVMASPIEVMPITAEEYERRSHLESLATREGAR</sequence>
<comment type="caution">
    <text evidence="1">The sequence shown here is derived from an EMBL/GenBank/DDBJ whole genome shotgun (WGS) entry which is preliminary data.</text>
</comment>
<dbReference type="Proteomes" id="UP000480684">
    <property type="component" value="Unassembled WGS sequence"/>
</dbReference>
<organism evidence="1 2">
    <name type="scientific">Magnetospirillum aberrantis SpK</name>
    <dbReference type="NCBI Taxonomy" id="908842"/>
    <lineage>
        <taxon>Bacteria</taxon>
        <taxon>Pseudomonadati</taxon>
        <taxon>Pseudomonadota</taxon>
        <taxon>Alphaproteobacteria</taxon>
        <taxon>Rhodospirillales</taxon>
        <taxon>Rhodospirillaceae</taxon>
        <taxon>Magnetospirillum</taxon>
    </lineage>
</organism>